<dbReference type="PANTHER" id="PTHR23521">
    <property type="entry name" value="TRANSPORTER MFS SUPERFAMILY"/>
    <property type="match status" value="1"/>
</dbReference>
<keyword evidence="7" id="KW-1185">Reference proteome</keyword>
<evidence type="ECO:0000256" key="2">
    <source>
        <dbReference type="ARBA" id="ARBA00022989"/>
    </source>
</evidence>
<keyword evidence="2 4" id="KW-1133">Transmembrane helix</keyword>
<dbReference type="GO" id="GO:0022857">
    <property type="term" value="F:transmembrane transporter activity"/>
    <property type="evidence" value="ECO:0007669"/>
    <property type="project" value="InterPro"/>
</dbReference>
<dbReference type="GO" id="GO:0005886">
    <property type="term" value="C:plasma membrane"/>
    <property type="evidence" value="ECO:0007669"/>
    <property type="project" value="TreeGrafter"/>
</dbReference>
<dbReference type="InterPro" id="IPR036259">
    <property type="entry name" value="MFS_trans_sf"/>
</dbReference>
<feature type="transmembrane region" description="Helical" evidence="4">
    <location>
        <begin position="129"/>
        <end position="147"/>
    </location>
</feature>
<dbReference type="OrthoDB" id="9781976at2"/>
<proteinExistence type="predicted"/>
<organism evidence="6 7">
    <name type="scientific">Microbulbifer agarilyticus</name>
    <dbReference type="NCBI Taxonomy" id="260552"/>
    <lineage>
        <taxon>Bacteria</taxon>
        <taxon>Pseudomonadati</taxon>
        <taxon>Pseudomonadota</taxon>
        <taxon>Gammaproteobacteria</taxon>
        <taxon>Cellvibrionales</taxon>
        <taxon>Microbulbiferaceae</taxon>
        <taxon>Microbulbifer</taxon>
    </lineage>
</organism>
<protein>
    <submittedName>
        <fullName evidence="6">MFS transporter</fullName>
    </submittedName>
</protein>
<feature type="transmembrane region" description="Helical" evidence="4">
    <location>
        <begin position="159"/>
        <end position="178"/>
    </location>
</feature>
<keyword evidence="3 4" id="KW-0472">Membrane</keyword>
<dbReference type="SUPFAM" id="SSF103473">
    <property type="entry name" value="MFS general substrate transporter"/>
    <property type="match status" value="1"/>
</dbReference>
<dbReference type="STRING" id="260552.Mag101_17335"/>
<feature type="transmembrane region" description="Helical" evidence="4">
    <location>
        <begin position="341"/>
        <end position="363"/>
    </location>
</feature>
<feature type="transmembrane region" description="Helical" evidence="4">
    <location>
        <begin position="100"/>
        <end position="117"/>
    </location>
</feature>
<dbReference type="InterPro" id="IPR011701">
    <property type="entry name" value="MFS"/>
</dbReference>
<feature type="transmembrane region" description="Helical" evidence="4">
    <location>
        <begin position="255"/>
        <end position="275"/>
    </location>
</feature>
<evidence type="ECO:0000256" key="4">
    <source>
        <dbReference type="SAM" id="Phobius"/>
    </source>
</evidence>
<dbReference type="PROSITE" id="PS50850">
    <property type="entry name" value="MFS"/>
    <property type="match status" value="1"/>
</dbReference>
<dbReference type="RefSeq" id="WP_077407779.1">
    <property type="nucleotide sequence ID" value="NZ_CP019650.1"/>
</dbReference>
<evidence type="ECO:0000259" key="5">
    <source>
        <dbReference type="PROSITE" id="PS50850"/>
    </source>
</evidence>
<dbReference type="EMBL" id="CP019650">
    <property type="protein sequence ID" value="AQQ69197.1"/>
    <property type="molecule type" value="Genomic_DNA"/>
</dbReference>
<feature type="domain" description="Major facilitator superfamily (MFS) profile" evidence="5">
    <location>
        <begin position="3"/>
        <end position="398"/>
    </location>
</feature>
<name>A0A1Q2MA83_9GAMM</name>
<feature type="transmembrane region" description="Helical" evidence="4">
    <location>
        <begin position="74"/>
        <end position="94"/>
    </location>
</feature>
<keyword evidence="1 4" id="KW-0812">Transmembrane</keyword>
<feature type="transmembrane region" description="Helical" evidence="4">
    <location>
        <begin position="375"/>
        <end position="394"/>
    </location>
</feature>
<feature type="transmembrane region" description="Helical" evidence="4">
    <location>
        <begin position="309"/>
        <end position="329"/>
    </location>
</feature>
<dbReference type="PANTHER" id="PTHR23521:SF3">
    <property type="entry name" value="MFS TRANSPORTER"/>
    <property type="match status" value="1"/>
</dbReference>
<reference evidence="6" key="1">
    <citation type="submission" date="2017-02" db="EMBL/GenBank/DDBJ databases">
        <title>Genome of Microbulbifer agarilyticus GP101.</title>
        <authorList>
            <person name="Jung J."/>
            <person name="Bae S.S."/>
            <person name="Baek K."/>
        </authorList>
    </citation>
    <scope>NUCLEOTIDE SEQUENCE [LARGE SCALE GENOMIC DNA]</scope>
    <source>
        <strain evidence="6">GP101</strain>
    </source>
</reference>
<evidence type="ECO:0000313" key="7">
    <source>
        <dbReference type="Proteomes" id="UP000188219"/>
    </source>
</evidence>
<feature type="transmembrane region" description="Helical" evidence="4">
    <location>
        <begin position="282"/>
        <end position="303"/>
    </location>
</feature>
<feature type="transmembrane region" description="Helical" evidence="4">
    <location>
        <begin position="229"/>
        <end position="249"/>
    </location>
</feature>
<dbReference type="KEGG" id="maga:Mag101_17335"/>
<evidence type="ECO:0000256" key="3">
    <source>
        <dbReference type="ARBA" id="ARBA00023136"/>
    </source>
</evidence>
<dbReference type="Gene3D" id="1.20.1250.20">
    <property type="entry name" value="MFS general substrate transporter like domains"/>
    <property type="match status" value="1"/>
</dbReference>
<evidence type="ECO:0000313" key="6">
    <source>
        <dbReference type="EMBL" id="AQQ69197.1"/>
    </source>
</evidence>
<dbReference type="AlphaFoldDB" id="A0A1Q2MA83"/>
<dbReference type="Proteomes" id="UP000188219">
    <property type="component" value="Chromosome"/>
</dbReference>
<dbReference type="InterPro" id="IPR020846">
    <property type="entry name" value="MFS_dom"/>
</dbReference>
<sequence>MRLFAPVTIIAIAQLLGTSLWFSANGAADDLIASWQITATDIGWLTNAVQAGFILGTLVLALGGVADRFRASRLFIFSALAGAVFNACFAWLSHDINSALVFRFLVGICLAGIYPMGMKLVVSWAPERAGAALAQLVAMLTLGTALPHGLRELGTDIPWQWIISASSVLAIVAALLIFRLGDGPHLPAPISVKHKSHTKRFATPAVLQAFRIPRFRAAAWGYFGHMWELYAFWTVLPLLITSLGLASVFPRLGVAGLSFTFIAIGALGCIVGGLLSRRVGSSVVAITALITSGCCVLIFALLWDQLSAVWLVVLFSIWGATVIADSPQFSALSASACPRELVGAALAIQNSIGFGITVVSIAALSRLFEVSGPDAVWLLLPGPVLGVCGFLLTLRHSRQA</sequence>
<accession>A0A1Q2MA83</accession>
<dbReference type="Pfam" id="PF07690">
    <property type="entry name" value="MFS_1"/>
    <property type="match status" value="1"/>
</dbReference>
<evidence type="ECO:0000256" key="1">
    <source>
        <dbReference type="ARBA" id="ARBA00022692"/>
    </source>
</evidence>
<feature type="transmembrane region" description="Helical" evidence="4">
    <location>
        <begin position="44"/>
        <end position="62"/>
    </location>
</feature>
<gene>
    <name evidence="6" type="ORF">Mag101_17335</name>
</gene>